<keyword evidence="1" id="KW-1133">Transmembrane helix</keyword>
<dbReference type="AlphaFoldDB" id="A0A369A6Z6"/>
<evidence type="ECO:0000313" key="4">
    <source>
        <dbReference type="Proteomes" id="UP000253517"/>
    </source>
</evidence>
<keyword evidence="4" id="KW-1185">Reference proteome</keyword>
<name>A0A369A6Z6_9FLAO</name>
<reference evidence="3 4" key="1">
    <citation type="submission" date="2018-07" db="EMBL/GenBank/DDBJ databases">
        <title>Genomic Encyclopedia of Type Strains, Phase IV (KMG-IV): sequencing the most valuable type-strain genomes for metagenomic binning, comparative biology and taxonomic classification.</title>
        <authorList>
            <person name="Goeker M."/>
        </authorList>
    </citation>
    <scope>NUCLEOTIDE SEQUENCE [LARGE SCALE GENOMIC DNA]</scope>
    <source>
        <strain evidence="3 4">DSM 21410</strain>
    </source>
</reference>
<accession>A0A369A6Z6</accession>
<sequence length="76" mass="9162">MRADIEYIRSFFEKFGFEVCERLGDYLGIQAARIRLFFIYAAFLTMGSPVIIYMILLFIKEIRFYIRKRKTSVFDL</sequence>
<protein>
    <submittedName>
        <fullName evidence="3">Phage shock protein C (PspC) family protein</fullName>
    </submittedName>
</protein>
<dbReference type="InterPro" id="IPR007168">
    <property type="entry name" value="Phageshock_PspC_N"/>
</dbReference>
<evidence type="ECO:0000259" key="2">
    <source>
        <dbReference type="Pfam" id="PF04024"/>
    </source>
</evidence>
<dbReference type="Proteomes" id="UP000253517">
    <property type="component" value="Unassembled WGS sequence"/>
</dbReference>
<dbReference type="Pfam" id="PF04024">
    <property type="entry name" value="PspC"/>
    <property type="match status" value="1"/>
</dbReference>
<dbReference type="EMBL" id="QPJS01000001">
    <property type="protein sequence ID" value="RCX04935.1"/>
    <property type="molecule type" value="Genomic_DNA"/>
</dbReference>
<comment type="caution">
    <text evidence="3">The sequence shown here is derived from an EMBL/GenBank/DDBJ whole genome shotgun (WGS) entry which is preliminary data.</text>
</comment>
<keyword evidence="1" id="KW-0472">Membrane</keyword>
<dbReference type="RefSeq" id="WP_037357772.1">
    <property type="nucleotide sequence ID" value="NZ_BHZF01000001.1"/>
</dbReference>
<gene>
    <name evidence="3" type="ORF">DES35_101214</name>
</gene>
<keyword evidence="1" id="KW-0812">Transmembrane</keyword>
<feature type="transmembrane region" description="Helical" evidence="1">
    <location>
        <begin position="37"/>
        <end position="59"/>
    </location>
</feature>
<evidence type="ECO:0000256" key="1">
    <source>
        <dbReference type="SAM" id="Phobius"/>
    </source>
</evidence>
<organism evidence="3 4">
    <name type="scientific">Schleiferia thermophila</name>
    <dbReference type="NCBI Taxonomy" id="884107"/>
    <lineage>
        <taxon>Bacteria</taxon>
        <taxon>Pseudomonadati</taxon>
        <taxon>Bacteroidota</taxon>
        <taxon>Flavobacteriia</taxon>
        <taxon>Flavobacteriales</taxon>
        <taxon>Schleiferiaceae</taxon>
        <taxon>Schleiferia</taxon>
    </lineage>
</organism>
<evidence type="ECO:0000313" key="3">
    <source>
        <dbReference type="EMBL" id="RCX04935.1"/>
    </source>
</evidence>
<feature type="domain" description="Phage shock protein PspC N-terminal" evidence="2">
    <location>
        <begin position="19"/>
        <end position="59"/>
    </location>
</feature>
<proteinExistence type="predicted"/>